<feature type="non-terminal residue" evidence="1">
    <location>
        <position position="1"/>
    </location>
</feature>
<gene>
    <name evidence="1" type="ORF">S01H4_62454</name>
</gene>
<dbReference type="SUPFAM" id="SSF56235">
    <property type="entry name" value="N-terminal nucleophile aminohydrolases (Ntn hydrolases)"/>
    <property type="match status" value="1"/>
</dbReference>
<reference evidence="1" key="1">
    <citation type="journal article" date="2014" name="Front. Microbiol.">
        <title>High frequency of phylogenetically diverse reductive dehalogenase-homologous genes in deep subseafloor sedimentary metagenomes.</title>
        <authorList>
            <person name="Kawai M."/>
            <person name="Futagami T."/>
            <person name="Toyoda A."/>
            <person name="Takaki Y."/>
            <person name="Nishi S."/>
            <person name="Hori S."/>
            <person name="Arai W."/>
            <person name="Tsubouchi T."/>
            <person name="Morono Y."/>
            <person name="Uchiyama I."/>
            <person name="Ito T."/>
            <person name="Fujiyama A."/>
            <person name="Inagaki F."/>
            <person name="Takami H."/>
        </authorList>
    </citation>
    <scope>NUCLEOTIDE SEQUENCE</scope>
    <source>
        <strain evidence="1">Expedition CK06-06</strain>
    </source>
</reference>
<accession>X1ECN6</accession>
<dbReference type="EMBL" id="BART01037283">
    <property type="protein sequence ID" value="GAH06443.1"/>
    <property type="molecule type" value="Genomic_DNA"/>
</dbReference>
<protein>
    <submittedName>
        <fullName evidence="1">Uncharacterized protein</fullName>
    </submittedName>
</protein>
<sequence length="118" mass="13908">DLKAARGDDISMWLTPVRLVFFSGQGALPSPIMHAMNRGTYNHIAEMPKHKWWRWFRKPSPRAVNVIPPGQSGFLNYLGEYNHAYDQLPLYDTWTYKPVLFNKKDIQNVAESYWIYYI</sequence>
<comment type="caution">
    <text evidence="1">The sequence shown here is derived from an EMBL/GenBank/DDBJ whole genome shotgun (WGS) entry which is preliminary data.</text>
</comment>
<name>X1ECN6_9ZZZZ</name>
<proteinExistence type="predicted"/>
<organism evidence="1">
    <name type="scientific">marine sediment metagenome</name>
    <dbReference type="NCBI Taxonomy" id="412755"/>
    <lineage>
        <taxon>unclassified sequences</taxon>
        <taxon>metagenomes</taxon>
        <taxon>ecological metagenomes</taxon>
    </lineage>
</organism>
<dbReference type="Gene3D" id="3.60.20.10">
    <property type="entry name" value="Glutamine Phosphoribosylpyrophosphate, subunit 1, domain 1"/>
    <property type="match status" value="1"/>
</dbReference>
<dbReference type="AlphaFoldDB" id="X1ECN6"/>
<evidence type="ECO:0000313" key="1">
    <source>
        <dbReference type="EMBL" id="GAH06443.1"/>
    </source>
</evidence>
<dbReference type="InterPro" id="IPR029055">
    <property type="entry name" value="Ntn_hydrolases_N"/>
</dbReference>